<feature type="compositionally biased region" description="Basic and acidic residues" evidence="1">
    <location>
        <begin position="20"/>
        <end position="39"/>
    </location>
</feature>
<dbReference type="OrthoDB" id="678522at2759"/>
<reference evidence="3 4" key="1">
    <citation type="journal article" date="2019" name="Sci. Rep.">
        <title>A high-quality genome of Eragrostis curvula grass provides insights into Poaceae evolution and supports new strategies to enhance forage quality.</title>
        <authorList>
            <person name="Carballo J."/>
            <person name="Santos B.A.C.M."/>
            <person name="Zappacosta D."/>
            <person name="Garbus I."/>
            <person name="Selva J.P."/>
            <person name="Gallo C.A."/>
            <person name="Diaz A."/>
            <person name="Albertini E."/>
            <person name="Caccamo M."/>
            <person name="Echenique V."/>
        </authorList>
    </citation>
    <scope>NUCLEOTIDE SEQUENCE [LARGE SCALE GENOMIC DNA]</scope>
    <source>
        <strain evidence="4">cv. Victoria</strain>
        <tissue evidence="3">Leaf</tissue>
    </source>
</reference>
<protein>
    <recommendedName>
        <fullName evidence="2">TTF-type domain-containing protein</fullName>
    </recommendedName>
</protein>
<evidence type="ECO:0000313" key="3">
    <source>
        <dbReference type="EMBL" id="TVU15276.1"/>
    </source>
</evidence>
<dbReference type="AlphaFoldDB" id="A0A5J9TV82"/>
<dbReference type="PANTHER" id="PTHR45749:SF34">
    <property type="entry name" value="ZINC FINGER MYM-TYPE PROTEIN 1-LIKE"/>
    <property type="match status" value="1"/>
</dbReference>
<dbReference type="InterPro" id="IPR006580">
    <property type="entry name" value="Znf_TTF"/>
</dbReference>
<sequence length="314" mass="36287">MSGKQSTLEEFLSRKRKSPATRDNEDRDAGQPSGTRRDVSASMPSNINSSDTPVRPLQSSRISRKDVNLDDLPYDPADRRRISDYIGPNLQDDVRRKYLIRGPVKPQPGFKFPQKMISDVPRRCQPEWFTMYDWLEYSEKADKVFCLYCYLFRDCNEGQGGNDAFAKDGWDSWNKSDRLRDHVGSKCDSFHNTARKRCDNLLKPDQSIKISFNKMSSVSKERHLIRLNTSIKAVRYLLHQGLAFRGHDESEESIKKGNFKELVRLLAEENDKVKQAILCKEGKNDKMVAPEIQRDIANCFSEARKASFVLLFYK</sequence>
<organism evidence="3 4">
    <name type="scientific">Eragrostis curvula</name>
    <name type="common">weeping love grass</name>
    <dbReference type="NCBI Taxonomy" id="38414"/>
    <lineage>
        <taxon>Eukaryota</taxon>
        <taxon>Viridiplantae</taxon>
        <taxon>Streptophyta</taxon>
        <taxon>Embryophyta</taxon>
        <taxon>Tracheophyta</taxon>
        <taxon>Spermatophyta</taxon>
        <taxon>Magnoliopsida</taxon>
        <taxon>Liliopsida</taxon>
        <taxon>Poales</taxon>
        <taxon>Poaceae</taxon>
        <taxon>PACMAD clade</taxon>
        <taxon>Chloridoideae</taxon>
        <taxon>Eragrostideae</taxon>
        <taxon>Eragrostidinae</taxon>
        <taxon>Eragrostis</taxon>
    </lineage>
</organism>
<feature type="region of interest" description="Disordered" evidence="1">
    <location>
        <begin position="1"/>
        <end position="84"/>
    </location>
</feature>
<accession>A0A5J9TV82</accession>
<feature type="compositionally biased region" description="Polar residues" evidence="1">
    <location>
        <begin position="42"/>
        <end position="61"/>
    </location>
</feature>
<dbReference type="Pfam" id="PF14291">
    <property type="entry name" value="DUF4371"/>
    <property type="match status" value="1"/>
</dbReference>
<proteinExistence type="predicted"/>
<evidence type="ECO:0000256" key="1">
    <source>
        <dbReference type="SAM" id="MobiDB-lite"/>
    </source>
</evidence>
<dbReference type="PANTHER" id="PTHR45749">
    <property type="match status" value="1"/>
</dbReference>
<gene>
    <name evidence="3" type="ORF">EJB05_38787</name>
</gene>
<dbReference type="Proteomes" id="UP000324897">
    <property type="component" value="Unassembled WGS sequence"/>
</dbReference>
<dbReference type="Gramene" id="TVU15276">
    <property type="protein sequence ID" value="TVU15276"/>
    <property type="gene ID" value="EJB05_38787"/>
</dbReference>
<feature type="non-terminal residue" evidence="3">
    <location>
        <position position="1"/>
    </location>
</feature>
<comment type="caution">
    <text evidence="3">The sequence shown here is derived from an EMBL/GenBank/DDBJ whole genome shotgun (WGS) entry which is preliminary data.</text>
</comment>
<dbReference type="SMART" id="SM00597">
    <property type="entry name" value="ZnF_TTF"/>
    <property type="match status" value="1"/>
</dbReference>
<evidence type="ECO:0000259" key="2">
    <source>
        <dbReference type="SMART" id="SM00597"/>
    </source>
</evidence>
<dbReference type="EMBL" id="RWGY01000031">
    <property type="protein sequence ID" value="TVU15276.1"/>
    <property type="molecule type" value="Genomic_DNA"/>
</dbReference>
<dbReference type="InterPro" id="IPR025398">
    <property type="entry name" value="DUF4371"/>
</dbReference>
<name>A0A5J9TV82_9POAL</name>
<keyword evidence="4" id="KW-1185">Reference proteome</keyword>
<evidence type="ECO:0000313" key="4">
    <source>
        <dbReference type="Proteomes" id="UP000324897"/>
    </source>
</evidence>
<feature type="domain" description="TTF-type" evidence="2">
    <location>
        <begin position="120"/>
        <end position="214"/>
    </location>
</feature>